<evidence type="ECO:0000313" key="4">
    <source>
        <dbReference type="Proteomes" id="UP000236379"/>
    </source>
</evidence>
<organism evidence="3 4">
    <name type="scientific">Deinococcus koreensis</name>
    <dbReference type="NCBI Taxonomy" id="2054903"/>
    <lineage>
        <taxon>Bacteria</taxon>
        <taxon>Thermotogati</taxon>
        <taxon>Deinococcota</taxon>
        <taxon>Deinococci</taxon>
        <taxon>Deinococcales</taxon>
        <taxon>Deinococcaceae</taxon>
        <taxon>Deinococcus</taxon>
    </lineage>
</organism>
<proteinExistence type="predicted"/>
<name>A0A2K3UWW5_9DEIO</name>
<reference evidence="3 4" key="1">
    <citation type="submission" date="2018-01" db="EMBL/GenBank/DDBJ databases">
        <title>Deinococcus koreensis sp. nov., a radiation-resistant bacterium isolated from river water.</title>
        <authorList>
            <person name="Choi A."/>
        </authorList>
    </citation>
    <scope>NUCLEOTIDE SEQUENCE [LARGE SCALE GENOMIC DNA]</scope>
    <source>
        <strain evidence="3 4">SJW1-2</strain>
    </source>
</reference>
<evidence type="ECO:0008006" key="5">
    <source>
        <dbReference type="Google" id="ProtNLM"/>
    </source>
</evidence>
<comment type="caution">
    <text evidence="3">The sequence shown here is derived from an EMBL/GenBank/DDBJ whole genome shotgun (WGS) entry which is preliminary data.</text>
</comment>
<feature type="compositionally biased region" description="Pro residues" evidence="1">
    <location>
        <begin position="111"/>
        <end position="127"/>
    </location>
</feature>
<feature type="chain" id="PRO_5014469519" description="FlgD Ig-like domain-containing protein" evidence="2">
    <location>
        <begin position="23"/>
        <end position="265"/>
    </location>
</feature>
<feature type="signal peptide" evidence="2">
    <location>
        <begin position="1"/>
        <end position="22"/>
    </location>
</feature>
<feature type="region of interest" description="Disordered" evidence="1">
    <location>
        <begin position="105"/>
        <end position="130"/>
    </location>
</feature>
<evidence type="ECO:0000256" key="1">
    <source>
        <dbReference type="SAM" id="MobiDB-lite"/>
    </source>
</evidence>
<dbReference type="InterPro" id="IPR038144">
    <property type="entry name" value="IPI"/>
</dbReference>
<dbReference type="AlphaFoldDB" id="A0A2K3UWW5"/>
<dbReference type="Gene3D" id="2.60.40.2360">
    <property type="entry name" value="Intracellular proteinase inhibitor BsuPI"/>
    <property type="match status" value="1"/>
</dbReference>
<keyword evidence="4" id="KW-1185">Reference proteome</keyword>
<evidence type="ECO:0000313" key="3">
    <source>
        <dbReference type="EMBL" id="PNY81027.1"/>
    </source>
</evidence>
<dbReference type="Proteomes" id="UP000236379">
    <property type="component" value="Unassembled WGS sequence"/>
</dbReference>
<evidence type="ECO:0000256" key="2">
    <source>
        <dbReference type="SAM" id="SignalP"/>
    </source>
</evidence>
<dbReference type="OrthoDB" id="67917at2"/>
<dbReference type="RefSeq" id="WP_103311470.1">
    <property type="nucleotide sequence ID" value="NZ_PPPD01000001.1"/>
</dbReference>
<accession>A0A2K3UWW5</accession>
<gene>
    <name evidence="3" type="ORF">CVO96_06225</name>
</gene>
<dbReference type="EMBL" id="PPPD01000001">
    <property type="protein sequence ID" value="PNY81027.1"/>
    <property type="molecule type" value="Genomic_DNA"/>
</dbReference>
<sequence>MKKHLILAALLSLGAPVLPALAQTTPTSAAALPSGYTRTQLEAVTPLLSDLKTLQSSRIDLARGRVVVVGLSAVDRLALIVKLRQAGLPSGVVDYQTAEQAGVGPEIAPVSPAPTSPAPTSPAPRPATPVTSSLPATNPLLATPHRAALSGPATIRAGEAGLWSFTLTNSGAAPLRLAHGACDVRFEVVNAAGQVVRPNPRDTLCTQQLVITDVARGETREVQKVRWEGLDAQNKPLPAGTYTLRAVFSGAGVRSSVATLQVRVQ</sequence>
<protein>
    <recommendedName>
        <fullName evidence="5">FlgD Ig-like domain-containing protein</fullName>
    </recommendedName>
</protein>
<keyword evidence="2" id="KW-0732">Signal</keyword>